<comment type="caution">
    <text evidence="11">The sequence shown here is derived from an EMBL/GenBank/DDBJ whole genome shotgun (WGS) entry which is preliminary data.</text>
</comment>
<accession>A0AA39GG27</accession>
<dbReference type="PANTHER" id="PTHR12692">
    <property type="entry name" value="DOLICHYL-DIPHOSPHOOLIGOSACCHARIDE--PROTEIN GLYCOSYLTRANSFERASE-RELATED"/>
    <property type="match status" value="1"/>
</dbReference>
<proteinExistence type="inferred from homology"/>
<keyword evidence="4 9" id="KW-0812">Transmembrane</keyword>
<evidence type="ECO:0000256" key="6">
    <source>
        <dbReference type="ARBA" id="ARBA00022824"/>
    </source>
</evidence>
<name>A0AA39GG27_SARSR</name>
<evidence type="ECO:0000313" key="11">
    <source>
        <dbReference type="EMBL" id="KAK0386693.1"/>
    </source>
</evidence>
<evidence type="ECO:0000256" key="1">
    <source>
        <dbReference type="ARBA" id="ARBA00002791"/>
    </source>
</evidence>
<evidence type="ECO:0000256" key="5">
    <source>
        <dbReference type="ARBA" id="ARBA00022729"/>
    </source>
</evidence>
<sequence>MRLLRSLLTASLLVAGSLAAKKSSVDRFNDFQAKALRSSPIKLSETTYKSLTSAPRDYSVAVLLTALDPRFGCQLCREFQPEWDLLGKSWTKGDKKGESRLIFGTLDFSDGREVFMSLGLQTAPVLMFFQPTTGPHAVAGAGADPIRYDFTSGPGTAEQVHSWLARQTPDRPHPAVKRPINWLRWISTLVIILGAVTATATASPYVLPIIQNRNLWAAVSLISILLFTSGHMFNQIRKVPYVAGDGKGGISYFAGGFQTQYGLETQIIAAMYGVLSFCVISLAVKVPRIPDSRTQQVAVFISGVVIFLVYSFLLSVFRVKNGGYPFSLPPFM</sequence>
<keyword evidence="5 10" id="KW-0732">Signal</keyword>
<dbReference type="EMBL" id="JAPDFR010000005">
    <property type="protein sequence ID" value="KAK0386693.1"/>
    <property type="molecule type" value="Genomic_DNA"/>
</dbReference>
<keyword evidence="8 9" id="KW-0472">Membrane</keyword>
<dbReference type="AlphaFoldDB" id="A0AA39GG27"/>
<organism evidence="11 12">
    <name type="scientific">Sarocladium strictum</name>
    <name type="common">Black bundle disease fungus</name>
    <name type="synonym">Acremonium strictum</name>
    <dbReference type="NCBI Taxonomy" id="5046"/>
    <lineage>
        <taxon>Eukaryota</taxon>
        <taxon>Fungi</taxon>
        <taxon>Dikarya</taxon>
        <taxon>Ascomycota</taxon>
        <taxon>Pezizomycotina</taxon>
        <taxon>Sordariomycetes</taxon>
        <taxon>Hypocreomycetidae</taxon>
        <taxon>Hypocreales</taxon>
        <taxon>Sarocladiaceae</taxon>
        <taxon>Sarocladium</taxon>
    </lineage>
</organism>
<dbReference type="PANTHER" id="PTHR12692:SF0">
    <property type="entry name" value="GH11935P"/>
    <property type="match status" value="1"/>
</dbReference>
<feature type="transmembrane region" description="Helical" evidence="9">
    <location>
        <begin position="267"/>
        <end position="285"/>
    </location>
</feature>
<keyword evidence="12" id="KW-1185">Reference proteome</keyword>
<dbReference type="GO" id="GO:0008250">
    <property type="term" value="C:oligosaccharyltransferase complex"/>
    <property type="evidence" value="ECO:0007669"/>
    <property type="project" value="TreeGrafter"/>
</dbReference>
<comment type="function">
    <text evidence="1">Subunit of the oligosaccharyl transferase (OST) complex that catalyzes the initial transfer of a defined glycan (Glc(3)Man(9)GlcNAc(2) in eukaryotes) from the lipid carrier dolichol-pyrophosphate to an asparagine residue within an Asn-X-Ser/Thr consensus motif in nascent polypeptide chains, the first step in protein N-glycosylation. N-glycosylation occurs cotranslationally and the complex associates with the Sec61 complex at the channel-forming translocon complex that mediates protein translocation across the endoplasmic reticulum (ER). All subunits are required for a maximal enzyme activity.</text>
</comment>
<reference evidence="11" key="1">
    <citation type="submission" date="2022-10" db="EMBL/GenBank/DDBJ databases">
        <title>Determination and structural analysis of whole genome sequence of Sarocladium strictum F4-1.</title>
        <authorList>
            <person name="Hu L."/>
            <person name="Jiang Y."/>
        </authorList>
    </citation>
    <scope>NUCLEOTIDE SEQUENCE</scope>
    <source>
        <strain evidence="11">F4-1</strain>
    </source>
</reference>
<feature type="transmembrane region" description="Helical" evidence="9">
    <location>
        <begin position="297"/>
        <end position="317"/>
    </location>
</feature>
<evidence type="ECO:0000256" key="4">
    <source>
        <dbReference type="ARBA" id="ARBA00022692"/>
    </source>
</evidence>
<feature type="transmembrane region" description="Helical" evidence="9">
    <location>
        <begin position="182"/>
        <end position="207"/>
    </location>
</feature>
<evidence type="ECO:0000256" key="8">
    <source>
        <dbReference type="ARBA" id="ARBA00023136"/>
    </source>
</evidence>
<evidence type="ECO:0000256" key="7">
    <source>
        <dbReference type="ARBA" id="ARBA00022989"/>
    </source>
</evidence>
<dbReference type="InterPro" id="IPR021149">
    <property type="entry name" value="OligosaccharylTrfase_OST3/OST6"/>
</dbReference>
<keyword evidence="6" id="KW-0256">Endoplasmic reticulum</keyword>
<dbReference type="Proteomes" id="UP001175261">
    <property type="component" value="Unassembled WGS sequence"/>
</dbReference>
<comment type="similarity">
    <text evidence="3">Belongs to the OST3/OST6 family.</text>
</comment>
<dbReference type="GO" id="GO:0018279">
    <property type="term" value="P:protein N-linked glycosylation via asparagine"/>
    <property type="evidence" value="ECO:0007669"/>
    <property type="project" value="TreeGrafter"/>
</dbReference>
<evidence type="ECO:0000256" key="2">
    <source>
        <dbReference type="ARBA" id="ARBA00004477"/>
    </source>
</evidence>
<evidence type="ECO:0000313" key="12">
    <source>
        <dbReference type="Proteomes" id="UP001175261"/>
    </source>
</evidence>
<keyword evidence="7 9" id="KW-1133">Transmembrane helix</keyword>
<feature type="transmembrane region" description="Helical" evidence="9">
    <location>
        <begin position="214"/>
        <end position="233"/>
    </location>
</feature>
<evidence type="ECO:0000256" key="9">
    <source>
        <dbReference type="SAM" id="Phobius"/>
    </source>
</evidence>
<dbReference type="Gene3D" id="3.40.30.10">
    <property type="entry name" value="Glutaredoxin"/>
    <property type="match status" value="1"/>
</dbReference>
<feature type="signal peptide" evidence="10">
    <location>
        <begin position="1"/>
        <end position="19"/>
    </location>
</feature>
<evidence type="ECO:0000256" key="3">
    <source>
        <dbReference type="ARBA" id="ARBA00009561"/>
    </source>
</evidence>
<dbReference type="SUPFAM" id="SSF52833">
    <property type="entry name" value="Thioredoxin-like"/>
    <property type="match status" value="1"/>
</dbReference>
<evidence type="ECO:0000256" key="10">
    <source>
        <dbReference type="SAM" id="SignalP"/>
    </source>
</evidence>
<dbReference type="FunFam" id="3.40.30.10:FF:000302">
    <property type="entry name" value="Oligosaccharyl transferase subunit (Gamma), putative"/>
    <property type="match status" value="1"/>
</dbReference>
<dbReference type="Pfam" id="PF04756">
    <property type="entry name" value="OST3_OST6"/>
    <property type="match status" value="1"/>
</dbReference>
<protein>
    <submittedName>
        <fullName evidence="11">Uncharacterized protein</fullName>
    </submittedName>
</protein>
<feature type="chain" id="PRO_5041389369" evidence="10">
    <location>
        <begin position="20"/>
        <end position="332"/>
    </location>
</feature>
<dbReference type="InterPro" id="IPR036249">
    <property type="entry name" value="Thioredoxin-like_sf"/>
</dbReference>
<gene>
    <name evidence="11" type="ORF">NLU13_6527</name>
</gene>
<comment type="subcellular location">
    <subcellularLocation>
        <location evidence="2">Endoplasmic reticulum membrane</location>
        <topology evidence="2">Multi-pass membrane protein</topology>
    </subcellularLocation>
</comment>